<evidence type="ECO:0000313" key="2">
    <source>
        <dbReference type="EMBL" id="KAK2114216.1"/>
    </source>
</evidence>
<feature type="compositionally biased region" description="Low complexity" evidence="1">
    <location>
        <begin position="1"/>
        <end position="16"/>
    </location>
</feature>
<accession>A0ABQ9VYK7</accession>
<feature type="compositionally biased region" description="Polar residues" evidence="1">
    <location>
        <begin position="164"/>
        <end position="173"/>
    </location>
</feature>
<gene>
    <name evidence="2" type="ORF">P7K49_008482</name>
</gene>
<sequence>MQSVRPSRNNQNSSQSLNEEKEDNQSLQNCGQVKEARNGEGIKSRNIKIYKDLLPQGDKESLLHKDRESWNCGRRKLASESCHLGGHNFCLNNSAEAERKWSTMAPTFPFPTTFPEMQESPCAAAFGHQPLEAGADPGSVGTGAESPAHPCSQGAQAVIERPAGSSSGDYSVV</sequence>
<name>A0ABQ9VYK7_SAGOE</name>
<comment type="caution">
    <text evidence="2">The sequence shown here is derived from an EMBL/GenBank/DDBJ whole genome shotgun (WGS) entry which is preliminary data.</text>
</comment>
<protein>
    <submittedName>
        <fullName evidence="2">Uncharacterized protein</fullName>
    </submittedName>
</protein>
<organism evidence="2 3">
    <name type="scientific">Saguinus oedipus</name>
    <name type="common">Cotton-top tamarin</name>
    <name type="synonym">Oedipomidas oedipus</name>
    <dbReference type="NCBI Taxonomy" id="9490"/>
    <lineage>
        <taxon>Eukaryota</taxon>
        <taxon>Metazoa</taxon>
        <taxon>Chordata</taxon>
        <taxon>Craniata</taxon>
        <taxon>Vertebrata</taxon>
        <taxon>Euteleostomi</taxon>
        <taxon>Mammalia</taxon>
        <taxon>Eutheria</taxon>
        <taxon>Euarchontoglires</taxon>
        <taxon>Primates</taxon>
        <taxon>Haplorrhini</taxon>
        <taxon>Platyrrhini</taxon>
        <taxon>Cebidae</taxon>
        <taxon>Callitrichinae</taxon>
        <taxon>Saguinus</taxon>
    </lineage>
</organism>
<proteinExistence type="predicted"/>
<dbReference type="EMBL" id="JASSZA010000004">
    <property type="protein sequence ID" value="KAK2114216.1"/>
    <property type="molecule type" value="Genomic_DNA"/>
</dbReference>
<feature type="region of interest" description="Disordered" evidence="1">
    <location>
        <begin position="128"/>
        <end position="173"/>
    </location>
</feature>
<dbReference type="Proteomes" id="UP001266305">
    <property type="component" value="Unassembled WGS sequence"/>
</dbReference>
<feature type="region of interest" description="Disordered" evidence="1">
    <location>
        <begin position="1"/>
        <end position="42"/>
    </location>
</feature>
<keyword evidence="3" id="KW-1185">Reference proteome</keyword>
<evidence type="ECO:0000313" key="3">
    <source>
        <dbReference type="Proteomes" id="UP001266305"/>
    </source>
</evidence>
<evidence type="ECO:0000256" key="1">
    <source>
        <dbReference type="SAM" id="MobiDB-lite"/>
    </source>
</evidence>
<reference evidence="2 3" key="1">
    <citation type="submission" date="2023-05" db="EMBL/GenBank/DDBJ databases">
        <title>B98-5 Cell Line De Novo Hybrid Assembly: An Optical Mapping Approach.</title>
        <authorList>
            <person name="Kananen K."/>
            <person name="Auerbach J.A."/>
            <person name="Kautto E."/>
            <person name="Blachly J.S."/>
        </authorList>
    </citation>
    <scope>NUCLEOTIDE SEQUENCE [LARGE SCALE GENOMIC DNA]</scope>
    <source>
        <strain evidence="2">B95-8</strain>
        <tissue evidence="2">Cell line</tissue>
    </source>
</reference>